<dbReference type="EMBL" id="RBDX01000028">
    <property type="protein sequence ID" value="RKN05244.1"/>
    <property type="molecule type" value="Genomic_DNA"/>
</dbReference>
<evidence type="ECO:0000313" key="2">
    <source>
        <dbReference type="EMBL" id="RKN05244.1"/>
    </source>
</evidence>
<accession>A0A3A9W7H2</accession>
<proteinExistence type="predicted"/>
<evidence type="ECO:0000259" key="1">
    <source>
        <dbReference type="Pfam" id="PF04149"/>
    </source>
</evidence>
<evidence type="ECO:0000313" key="3">
    <source>
        <dbReference type="EMBL" id="RKN16777.1"/>
    </source>
</evidence>
<organism evidence="2 5">
    <name type="scientific">Streptomyces radicis</name>
    <dbReference type="NCBI Taxonomy" id="1750517"/>
    <lineage>
        <taxon>Bacteria</taxon>
        <taxon>Bacillati</taxon>
        <taxon>Actinomycetota</taxon>
        <taxon>Actinomycetes</taxon>
        <taxon>Kitasatosporales</taxon>
        <taxon>Streptomycetaceae</taxon>
        <taxon>Streptomyces</taxon>
    </lineage>
</organism>
<dbReference type="Proteomes" id="UP000275024">
    <property type="component" value="Unassembled WGS sequence"/>
</dbReference>
<gene>
    <name evidence="3" type="ORF">D7318_25470</name>
    <name evidence="2" type="ORF">D7319_26105</name>
</gene>
<dbReference type="Pfam" id="PF04149">
    <property type="entry name" value="DUF397"/>
    <property type="match status" value="1"/>
</dbReference>
<dbReference type="EMBL" id="RBDY01000026">
    <property type="protein sequence ID" value="RKN16777.1"/>
    <property type="molecule type" value="Genomic_DNA"/>
</dbReference>
<evidence type="ECO:0000313" key="4">
    <source>
        <dbReference type="Proteomes" id="UP000268652"/>
    </source>
</evidence>
<comment type="caution">
    <text evidence="2">The sequence shown here is derived from an EMBL/GenBank/DDBJ whole genome shotgun (WGS) entry which is preliminary data.</text>
</comment>
<dbReference type="RefSeq" id="WP_120699545.1">
    <property type="nucleotide sequence ID" value="NZ_RBDX01000028.1"/>
</dbReference>
<dbReference type="OrthoDB" id="4233552at2"/>
<reference evidence="4 5" key="1">
    <citation type="submission" date="2018-09" db="EMBL/GenBank/DDBJ databases">
        <title>Streptomyces sp. nov. DS1-2, an endophytic actinomycete isolated from roots of Dendrobium scabrilingue.</title>
        <authorList>
            <person name="Kuncharoen N."/>
            <person name="Kudo T."/>
            <person name="Ohkuma M."/>
            <person name="Yuki M."/>
            <person name="Tanasupawat S."/>
        </authorList>
    </citation>
    <scope>NUCLEOTIDE SEQUENCE [LARGE SCALE GENOMIC DNA]</scope>
    <source>
        <strain evidence="2 5">AZ1-7</strain>
        <strain evidence="3 4">DS1-2</strain>
    </source>
</reference>
<sequence length="68" mass="7606">MDTTRHPHADVAWHKSSYSGSDNGCVERGRLGSGQHAVRDTKDRTRGMLVFQPDNWQSFIDAVRHGGL</sequence>
<name>A0A3A9W7H2_9ACTN</name>
<dbReference type="Proteomes" id="UP000268652">
    <property type="component" value="Unassembled WGS sequence"/>
</dbReference>
<evidence type="ECO:0000313" key="5">
    <source>
        <dbReference type="Proteomes" id="UP000275024"/>
    </source>
</evidence>
<dbReference type="AlphaFoldDB" id="A0A3A9W7H2"/>
<keyword evidence="4" id="KW-1185">Reference proteome</keyword>
<feature type="domain" description="DUF397" evidence="1">
    <location>
        <begin position="12"/>
        <end position="64"/>
    </location>
</feature>
<dbReference type="InterPro" id="IPR007278">
    <property type="entry name" value="DUF397"/>
</dbReference>
<protein>
    <submittedName>
        <fullName evidence="2">DUF397 domain-containing protein</fullName>
    </submittedName>
</protein>